<gene>
    <name evidence="2" type="ORF">R5W23_004105</name>
</gene>
<protein>
    <submittedName>
        <fullName evidence="2">Uncharacterized protein</fullName>
    </submittedName>
</protein>
<keyword evidence="1" id="KW-0472">Membrane</keyword>
<keyword evidence="1" id="KW-0812">Transmembrane</keyword>
<keyword evidence="3" id="KW-1185">Reference proteome</keyword>
<comment type="caution">
    <text evidence="2">The sequence shown here is derived from an EMBL/GenBank/DDBJ whole genome shotgun (WGS) entry which is preliminary data.</text>
</comment>
<sequence>MQPSPYTIHLRPVFVVLALGCSTVFLIGPLAAAVLVAVFAPANVSTYLVPGMIGFVGVMTWAMSSSVQWVELNDGVLRARVGSSGEQSSFTGSATSSP</sequence>
<keyword evidence="1" id="KW-1133">Transmembrane helix</keyword>
<organism evidence="2 3">
    <name type="scientific">Gemmata algarum</name>
    <dbReference type="NCBI Taxonomy" id="2975278"/>
    <lineage>
        <taxon>Bacteria</taxon>
        <taxon>Pseudomonadati</taxon>
        <taxon>Planctomycetota</taxon>
        <taxon>Planctomycetia</taxon>
        <taxon>Gemmatales</taxon>
        <taxon>Gemmataceae</taxon>
        <taxon>Gemmata</taxon>
    </lineage>
</organism>
<name>A0ABU5F618_9BACT</name>
<proteinExistence type="predicted"/>
<evidence type="ECO:0000256" key="1">
    <source>
        <dbReference type="SAM" id="Phobius"/>
    </source>
</evidence>
<reference evidence="3" key="1">
    <citation type="journal article" date="2023" name="Mar. Drugs">
        <title>Gemmata algarum, a Novel Planctomycete Isolated from an Algal Mat, Displays Antimicrobial Activity.</title>
        <authorList>
            <person name="Kumar G."/>
            <person name="Kallscheuer N."/>
            <person name="Kashif M."/>
            <person name="Ahamad S."/>
            <person name="Jagadeeshwari U."/>
            <person name="Pannikurungottu S."/>
            <person name="Haufschild T."/>
            <person name="Kabuu M."/>
            <person name="Sasikala C."/>
            <person name="Jogler C."/>
            <person name="Ramana C."/>
        </authorList>
    </citation>
    <scope>NUCLEOTIDE SEQUENCE [LARGE SCALE GENOMIC DNA]</scope>
    <source>
        <strain evidence="3">JC673</strain>
    </source>
</reference>
<dbReference type="EMBL" id="JAXBLV010000219">
    <property type="protein sequence ID" value="MDY3562639.1"/>
    <property type="molecule type" value="Genomic_DNA"/>
</dbReference>
<dbReference type="RefSeq" id="WP_320688948.1">
    <property type="nucleotide sequence ID" value="NZ_JAXBLV010000219.1"/>
</dbReference>
<dbReference type="Proteomes" id="UP001272242">
    <property type="component" value="Unassembled WGS sequence"/>
</dbReference>
<feature type="transmembrane region" description="Helical" evidence="1">
    <location>
        <begin position="12"/>
        <end position="41"/>
    </location>
</feature>
<feature type="transmembrane region" description="Helical" evidence="1">
    <location>
        <begin position="47"/>
        <end position="70"/>
    </location>
</feature>
<evidence type="ECO:0000313" key="3">
    <source>
        <dbReference type="Proteomes" id="UP001272242"/>
    </source>
</evidence>
<evidence type="ECO:0000313" key="2">
    <source>
        <dbReference type="EMBL" id="MDY3562639.1"/>
    </source>
</evidence>
<accession>A0ABU5F618</accession>